<geneLocation type="plasmid" evidence="2">
    <name>pAFAEC</name>
</geneLocation>
<reference evidence="2" key="1">
    <citation type="submission" date="2020-05" db="EMBL/GenBank/DDBJ databases">
        <title>Complete genome sequencing of Campylobacter and Arcobacter type strains.</title>
        <authorList>
            <person name="Miller W.G."/>
            <person name="Yee E."/>
        </authorList>
    </citation>
    <scope>NUCLEOTIDE SEQUENCE [LARGE SCALE GENOMIC DNA]</scope>
    <source>
        <strain evidence="2">CCUG 66484</strain>
        <plasmid evidence="2">pAFAEC</plasmid>
    </source>
</reference>
<dbReference type="CDD" id="cd01646">
    <property type="entry name" value="RT_Bac_retron_I"/>
    <property type="match status" value="1"/>
</dbReference>
<evidence type="ECO:0000313" key="2">
    <source>
        <dbReference type="EMBL" id="QKF74560.1"/>
    </source>
</evidence>
<gene>
    <name evidence="2" type="ORF">AFAEC_a0119</name>
</gene>
<name>A0A6M8MUM0_9BACT</name>
<organism evidence="2">
    <name type="scientific">Aliarcobacter faecis</name>
    <dbReference type="NCBI Taxonomy" id="1564138"/>
    <lineage>
        <taxon>Bacteria</taxon>
        <taxon>Pseudomonadati</taxon>
        <taxon>Campylobacterota</taxon>
        <taxon>Epsilonproteobacteria</taxon>
        <taxon>Campylobacterales</taxon>
        <taxon>Arcobacteraceae</taxon>
        <taxon>Aliarcobacter</taxon>
    </lineage>
</organism>
<keyword evidence="2" id="KW-0614">Plasmid</keyword>
<dbReference type="EMBL" id="CP053838">
    <property type="protein sequence ID" value="QKF74560.1"/>
    <property type="molecule type" value="Genomic_DNA"/>
</dbReference>
<protein>
    <recommendedName>
        <fullName evidence="1">Reverse transcriptase domain-containing protein</fullName>
    </recommendedName>
</protein>
<dbReference type="RefSeq" id="WP_026805429.1">
    <property type="nucleotide sequence ID" value="NZ_CP053838.1"/>
</dbReference>
<dbReference type="PROSITE" id="PS50878">
    <property type="entry name" value="RT_POL"/>
    <property type="match status" value="1"/>
</dbReference>
<dbReference type="InterPro" id="IPR000477">
    <property type="entry name" value="RT_dom"/>
</dbReference>
<evidence type="ECO:0000259" key="1">
    <source>
        <dbReference type="PROSITE" id="PS50878"/>
    </source>
</evidence>
<accession>A0A6M8MUM0</accession>
<proteinExistence type="predicted"/>
<feature type="domain" description="Reverse transcriptase" evidence="1">
    <location>
        <begin position="1"/>
        <end position="281"/>
    </location>
</feature>
<sequence>MIDIKKIALRAINSSRRTSPSTYIALRLLLDNQHNLKWLQNYCERKLTTTSKWSYFEYQWFKKIDEKDKPNHRTFYIGSPTTLLVEAYILSILSKEEIFKNNSQNFSYYLAEDYASYNYSYYYKGYRNRNISISNKLTEDKNLRAFVFDLSNYYPSMDKSFVYENFSNYIEQTNIDEKIKNGILDFIKSSLDVTVSGIPVNPDIGHLLGSITLKSFDNEMYEIFGDRYFRYVDDIVIIDKEDNVKDVKAILDEKIPKSKGAILNQEKYQELDLAEWKILTSEIGHNDEFINLLNDMQLYLSMQDTASEIQKQLKDNKISLPVYKLYINSRYGGWQSFVKWLNYYNPLKSYRKSLTVEKLVNRAINLKKFYIESLKSLNKVATSEQNVNQKVLLKKYHFYINRLIYLFDVSEFEDKLLPLIPTTKEFFETKSVIEALIINDISNILSIGGKSILTFVEISKANSLSFPKINKKLLKAYDNTQLYSLGVLSLYGLILLNKSIEIEQIENNQIKNFLQFCDIQAPIERLLNDFSYNDEILSLRLNISHEHMLKKLFSKYDSKEKLYLAGLTLDEKDYFSL</sequence>
<dbReference type="AlphaFoldDB" id="A0A6M8MUM0"/>
<dbReference type="OrthoDB" id="5366084at2"/>
<dbReference type="KEGG" id="afc:AFAEC_a0119"/>